<dbReference type="Proteomes" id="UP000250028">
    <property type="component" value="Unassembled WGS sequence"/>
</dbReference>
<dbReference type="AlphaFoldDB" id="A0A2Y8ZYI2"/>
<keyword evidence="2" id="KW-1185">Reference proteome</keyword>
<protein>
    <submittedName>
        <fullName evidence="1">Uncharacterized protein</fullName>
    </submittedName>
</protein>
<name>A0A2Y8ZYI2_9MICO</name>
<proteinExistence type="predicted"/>
<evidence type="ECO:0000313" key="1">
    <source>
        <dbReference type="EMBL" id="SSA36338.1"/>
    </source>
</evidence>
<sequence>MSTIRQRTATAQERCCECGSTASSIENTGTVHITGLPRIGRRATANRRTLFAFRCPDCLRDTVWDGEQWFDLDPDEYTDEGSWMR</sequence>
<dbReference type="EMBL" id="UESZ01000001">
    <property type="protein sequence ID" value="SSA36338.1"/>
    <property type="molecule type" value="Genomic_DNA"/>
</dbReference>
<organism evidence="1 2">
    <name type="scientific">Branchiibius hedensis</name>
    <dbReference type="NCBI Taxonomy" id="672460"/>
    <lineage>
        <taxon>Bacteria</taxon>
        <taxon>Bacillati</taxon>
        <taxon>Actinomycetota</taxon>
        <taxon>Actinomycetes</taxon>
        <taxon>Micrococcales</taxon>
        <taxon>Dermacoccaceae</taxon>
        <taxon>Branchiibius</taxon>
    </lineage>
</organism>
<evidence type="ECO:0000313" key="2">
    <source>
        <dbReference type="Proteomes" id="UP000250028"/>
    </source>
</evidence>
<accession>A0A2Y8ZYI2</accession>
<gene>
    <name evidence="1" type="ORF">SAMN04489750_3732</name>
</gene>
<reference evidence="2" key="1">
    <citation type="submission" date="2016-10" db="EMBL/GenBank/DDBJ databases">
        <authorList>
            <person name="Varghese N."/>
            <person name="Submissions S."/>
        </authorList>
    </citation>
    <scope>NUCLEOTIDE SEQUENCE [LARGE SCALE GENOMIC DNA]</scope>
    <source>
        <strain evidence="2">DSM 22951</strain>
    </source>
</reference>